<proteinExistence type="predicted"/>
<accession>A6JUK9</accession>
<sequence length="54" mass="6056">MNKYGRGWQAIHAKVMSTVNLAFSSVALSRPAPGCDGYYQVYFMNSSPLKMHFP</sequence>
<gene>
    <name evidence="1" type="ORF">rCG_42018</name>
</gene>
<dbReference type="AlphaFoldDB" id="A6JUK9"/>
<organism evidence="1 2">
    <name type="scientific">Rattus norvegicus</name>
    <name type="common">Rat</name>
    <dbReference type="NCBI Taxonomy" id="10116"/>
    <lineage>
        <taxon>Eukaryota</taxon>
        <taxon>Metazoa</taxon>
        <taxon>Chordata</taxon>
        <taxon>Craniata</taxon>
        <taxon>Vertebrata</taxon>
        <taxon>Euteleostomi</taxon>
        <taxon>Mammalia</taxon>
        <taxon>Eutheria</taxon>
        <taxon>Euarchontoglires</taxon>
        <taxon>Glires</taxon>
        <taxon>Rodentia</taxon>
        <taxon>Myomorpha</taxon>
        <taxon>Muroidea</taxon>
        <taxon>Muridae</taxon>
        <taxon>Murinae</taxon>
        <taxon>Rattus</taxon>
    </lineage>
</organism>
<reference evidence="1 2" key="1">
    <citation type="submission" date="2005-09" db="EMBL/GenBank/DDBJ databases">
        <authorList>
            <person name="Mural R.J."/>
            <person name="Li P.W."/>
            <person name="Adams M.D."/>
            <person name="Amanatides P.G."/>
            <person name="Baden-Tillson H."/>
            <person name="Barnstead M."/>
            <person name="Chin S.H."/>
            <person name="Dew I."/>
            <person name="Evans C.A."/>
            <person name="Ferriera S."/>
            <person name="Flanigan M."/>
            <person name="Fosler C."/>
            <person name="Glodek A."/>
            <person name="Gu Z."/>
            <person name="Holt R.A."/>
            <person name="Jennings D."/>
            <person name="Kraft C.L."/>
            <person name="Lu F."/>
            <person name="Nguyen T."/>
            <person name="Nusskern D.R."/>
            <person name="Pfannkoch C.M."/>
            <person name="Sitter C."/>
            <person name="Sutton G.G."/>
            <person name="Venter J.C."/>
            <person name="Wang Z."/>
            <person name="Woodage T."/>
            <person name="Zheng X.H."/>
            <person name="Zhong F."/>
        </authorList>
    </citation>
    <scope>NUCLEOTIDE SEQUENCE [LARGE SCALE GENOMIC DNA]</scope>
    <source>
        <strain>BN</strain>
        <strain evidence="2">Sprague-Dawley</strain>
    </source>
</reference>
<dbReference type="EMBL" id="CH474002">
    <property type="protein sequence ID" value="EDL87770.1"/>
    <property type="molecule type" value="Genomic_DNA"/>
</dbReference>
<name>A6JUK9_RAT</name>
<evidence type="ECO:0000313" key="1">
    <source>
        <dbReference type="EMBL" id="EDL87770.1"/>
    </source>
</evidence>
<dbReference type="Proteomes" id="UP000234681">
    <property type="component" value="Chromosome 1"/>
</dbReference>
<evidence type="ECO:0000313" key="2">
    <source>
        <dbReference type="Proteomes" id="UP000234681"/>
    </source>
</evidence>
<protein>
    <submittedName>
        <fullName evidence="1">RCG42018</fullName>
    </submittedName>
</protein>